<reference evidence="8 9" key="1">
    <citation type="submission" date="2016-10" db="EMBL/GenBank/DDBJ databases">
        <authorList>
            <person name="de Groot N.N."/>
        </authorList>
    </citation>
    <scope>NUCLEOTIDE SEQUENCE [LARGE SCALE GENOMIC DNA]</scope>
    <source>
        <strain evidence="8 9">DSM 27842</strain>
    </source>
</reference>
<evidence type="ECO:0000256" key="6">
    <source>
        <dbReference type="SAM" id="Phobius"/>
    </source>
</evidence>
<feature type="transmembrane region" description="Helical" evidence="6">
    <location>
        <begin position="217"/>
        <end position="237"/>
    </location>
</feature>
<evidence type="ECO:0000259" key="7">
    <source>
        <dbReference type="Pfam" id="PF00892"/>
    </source>
</evidence>
<dbReference type="AlphaFoldDB" id="A0A1H8S6G1"/>
<feature type="transmembrane region" description="Helical" evidence="6">
    <location>
        <begin position="249"/>
        <end position="265"/>
    </location>
</feature>
<feature type="transmembrane region" description="Helical" evidence="6">
    <location>
        <begin position="271"/>
        <end position="289"/>
    </location>
</feature>
<dbReference type="RefSeq" id="WP_245729444.1">
    <property type="nucleotide sequence ID" value="NZ_FODS01000011.1"/>
</dbReference>
<sequence>MATEMPAAGLSDNARGALIMTASMAAFTFNDACVKAVSGDMPLFQLLMLRGMATTILICGLAWYMGALRWRFGARDWSLIAVRSLAEVGAAFFFITALRHMPIANITAILQVLPLTMTLGVALFFKEPVGWRRMVAILVGFCGVLLIVRPGPEGFDVNAGYALMAVGFVTLRDLVTRRMSSAAPSMMITLSASVGVLIFSAVATTGETWVAVGVRDAGLILGASVLIFGGYLFSVMVMRVGEMSFIAPFRYSGLLWALVLGWIAFGHWPEPLTLLGSAIVVATGVFTFYREGRVARRARLRS</sequence>
<evidence type="ECO:0000256" key="4">
    <source>
        <dbReference type="ARBA" id="ARBA00022989"/>
    </source>
</evidence>
<keyword evidence="9" id="KW-1185">Reference proteome</keyword>
<comment type="subcellular location">
    <subcellularLocation>
        <location evidence="1">Membrane</location>
        <topology evidence="1">Multi-pass membrane protein</topology>
    </subcellularLocation>
</comment>
<dbReference type="Pfam" id="PF00892">
    <property type="entry name" value="EamA"/>
    <property type="match status" value="1"/>
</dbReference>
<dbReference type="EMBL" id="FODS01000011">
    <property type="protein sequence ID" value="SEO74127.1"/>
    <property type="molecule type" value="Genomic_DNA"/>
</dbReference>
<keyword evidence="3 6" id="KW-0812">Transmembrane</keyword>
<gene>
    <name evidence="8" type="ORF">SAMN04490248_1115</name>
</gene>
<protein>
    <submittedName>
        <fullName evidence="8">S-adenosylmethionine uptake transporter</fullName>
    </submittedName>
</protein>
<keyword evidence="4 6" id="KW-1133">Transmembrane helix</keyword>
<evidence type="ECO:0000313" key="9">
    <source>
        <dbReference type="Proteomes" id="UP000198893"/>
    </source>
</evidence>
<dbReference type="InterPro" id="IPR037185">
    <property type="entry name" value="EmrE-like"/>
</dbReference>
<evidence type="ECO:0000256" key="3">
    <source>
        <dbReference type="ARBA" id="ARBA00022692"/>
    </source>
</evidence>
<feature type="transmembrane region" description="Helical" evidence="6">
    <location>
        <begin position="77"/>
        <end position="97"/>
    </location>
</feature>
<feature type="transmembrane region" description="Helical" evidence="6">
    <location>
        <begin position="187"/>
        <end position="205"/>
    </location>
</feature>
<proteinExistence type="inferred from homology"/>
<feature type="transmembrane region" description="Helical" evidence="6">
    <location>
        <begin position="134"/>
        <end position="152"/>
    </location>
</feature>
<feature type="transmembrane region" description="Helical" evidence="6">
    <location>
        <begin position="103"/>
        <end position="125"/>
    </location>
</feature>
<name>A0A1H8S6G1_9RHOB</name>
<feature type="transmembrane region" description="Helical" evidence="6">
    <location>
        <begin position="158"/>
        <end position="175"/>
    </location>
</feature>
<evidence type="ECO:0000256" key="5">
    <source>
        <dbReference type="ARBA" id="ARBA00023136"/>
    </source>
</evidence>
<keyword evidence="5 6" id="KW-0472">Membrane</keyword>
<dbReference type="Proteomes" id="UP000198893">
    <property type="component" value="Unassembled WGS sequence"/>
</dbReference>
<organism evidence="8 9">
    <name type="scientific">Salinihabitans flavidus</name>
    <dbReference type="NCBI Taxonomy" id="569882"/>
    <lineage>
        <taxon>Bacteria</taxon>
        <taxon>Pseudomonadati</taxon>
        <taxon>Pseudomonadota</taxon>
        <taxon>Alphaproteobacteria</taxon>
        <taxon>Rhodobacterales</taxon>
        <taxon>Roseobacteraceae</taxon>
        <taxon>Salinihabitans</taxon>
    </lineage>
</organism>
<dbReference type="PANTHER" id="PTHR22911:SF6">
    <property type="entry name" value="SOLUTE CARRIER FAMILY 35 MEMBER G1"/>
    <property type="match status" value="1"/>
</dbReference>
<dbReference type="PANTHER" id="PTHR22911">
    <property type="entry name" value="ACYL-MALONYL CONDENSING ENZYME-RELATED"/>
    <property type="match status" value="1"/>
</dbReference>
<evidence type="ECO:0000256" key="1">
    <source>
        <dbReference type="ARBA" id="ARBA00004141"/>
    </source>
</evidence>
<comment type="similarity">
    <text evidence="2">Belongs to the drug/metabolite transporter (DMT) superfamily. 10 TMS drug/metabolite exporter (DME) (TC 2.A.7.3) family.</text>
</comment>
<feature type="transmembrane region" description="Helical" evidence="6">
    <location>
        <begin position="47"/>
        <end position="65"/>
    </location>
</feature>
<dbReference type="InterPro" id="IPR000620">
    <property type="entry name" value="EamA_dom"/>
</dbReference>
<feature type="domain" description="EamA" evidence="7">
    <location>
        <begin position="15"/>
        <end position="148"/>
    </location>
</feature>
<accession>A0A1H8S6G1</accession>
<dbReference type="GO" id="GO:0016020">
    <property type="term" value="C:membrane"/>
    <property type="evidence" value="ECO:0007669"/>
    <property type="project" value="UniProtKB-SubCell"/>
</dbReference>
<dbReference type="Gene3D" id="1.10.3730.20">
    <property type="match status" value="1"/>
</dbReference>
<dbReference type="SUPFAM" id="SSF103481">
    <property type="entry name" value="Multidrug resistance efflux transporter EmrE"/>
    <property type="match status" value="2"/>
</dbReference>
<evidence type="ECO:0000256" key="2">
    <source>
        <dbReference type="ARBA" id="ARBA00009853"/>
    </source>
</evidence>
<evidence type="ECO:0000313" key="8">
    <source>
        <dbReference type="EMBL" id="SEO74127.1"/>
    </source>
</evidence>
<dbReference type="STRING" id="569882.SAMN04490248_1115"/>